<dbReference type="InterPro" id="IPR008042">
    <property type="entry name" value="Retrotrans_Pao"/>
</dbReference>
<feature type="compositionally biased region" description="Low complexity" evidence="2">
    <location>
        <begin position="90"/>
        <end position="107"/>
    </location>
</feature>
<dbReference type="SUPFAM" id="SSF53098">
    <property type="entry name" value="Ribonuclease H-like"/>
    <property type="match status" value="1"/>
</dbReference>
<feature type="region of interest" description="Disordered" evidence="2">
    <location>
        <begin position="90"/>
        <end position="111"/>
    </location>
</feature>
<evidence type="ECO:0000259" key="3">
    <source>
        <dbReference type="PROSITE" id="PS50994"/>
    </source>
</evidence>
<dbReference type="GO" id="GO:0015074">
    <property type="term" value="P:DNA integration"/>
    <property type="evidence" value="ECO:0007669"/>
    <property type="project" value="InterPro"/>
</dbReference>
<dbReference type="EMBL" id="JBBCAQ010000010">
    <property type="protein sequence ID" value="KAK7601984.1"/>
    <property type="molecule type" value="Genomic_DNA"/>
</dbReference>
<dbReference type="Pfam" id="PF17921">
    <property type="entry name" value="Integrase_H2C2"/>
    <property type="match status" value="1"/>
</dbReference>
<keyword evidence="1" id="KW-0175">Coiled coil</keyword>
<gene>
    <name evidence="4" type="ORF">V9T40_009425</name>
</gene>
<evidence type="ECO:0000256" key="1">
    <source>
        <dbReference type="SAM" id="Coils"/>
    </source>
</evidence>
<sequence>MAVEISMNSLRGTLGKANAYNSSKDPKHANLLRSHVQDLIEDIAQLERYRNSFKEKEEEALELINEARGVKREMEKTAFILEEVARKKAPAPANNSAPATANASAKSSGSKLPRIKLPMFDGETSEDYRGFINAFDDAIESEPDLGDVKKWLLLRAQLSGRALNLVKELPMASATYQVAIQILEDAYGSSKQTIHKLYIRLQRMQQADMNPLNLRETYSQIEGILLSLTNLGVTPEKDDFLRAVIIGKYPGELIDSLRITDDTTLAALRKEVNDYIRRRSSTMHLIETLTKTHIHTGTKGGADGTKGKPKHDQSRFNNNGGGSGTPPPPSQVTDSSKNNSSRNRREFKKVCVFCTGDHFNDECDKHKTLAERKELIKDRCNKCLRPDHADSECKTRRTCFYCRDPAHHSALCPKQYSKVLFSAADGTGETTSINFPTAVFPVGNHSRTKGAEVRAVLDTCGGRSLITEKLARELELDASTHRRTCFKGVGDAPLSNSPSSAKKLLLFPPNARPIEINVFVVPKITDNVKSTSVDEVKRNHPRYADLPMPRDGNGEDIQLLIGYRGLIPIVTLQKSIFISPSLQLMSTKFGWIPFGGLTDDEVEKMESSVIGLFQEADPVKMMSDLELIGLDDFLKTENEEEATVLDKFYSTIRRLSKRYMIEWPFRSDDPELDDNFGLAFGRLISLYRQLSKDPALLEAYDKIIKEQLEDDIVEPVNLWTETKGKLISYIPHRANIRLGKSTPIRMVFDASARSSKTARSLNDLLMKGGNWVNEIPAILIRFRRYGIAVTTDIVKAFHQIAIAPKDRDVVRFLWLRDQRRPPTKENICVYRFKRMAFGVIASPFLLTATIKHHLREFPNEFGERIEQDLYADNLITSLPRGTDCAHFYRTTVACFDGMSMKLSQWATDDSEARHALMSAELLSGDVQSVLGVAWNVRLKEMNVRSPHLDLNSSTTLTKRVVLKELAKVYDPLGWVSPMTLLARLFLRRVWNLKNGWDVPLTAELAAEWRGLQSQLNQTANVILKRPYGFGGLENAKRIELHTFCDASAVAYGFIVYLCVHEENKSWSGIVAAKSRLAPATKLSIPRLELLAAVTASRFTVWIEQALKLDQDITKHLWGDSRCVIAWVSSNKILPAFVEKSVKTIRAAKFKKFMYVPTSENPADAASRGASIIELREQEWWRGPVWLISTPNWPQQQDTCQNETEIQQGEIEREYEEENAQILFLHATIRLKKHADPIKNDGAPFNLNPNDFPTMGNLIRRTAFCLRAAGRFLRGRGTISPQGSLDYESARWRWIRWDQQRTYEASETDKTNVSYLRNLKASTDENGIIRCETRLKNAKITRNEAEPILLVKKSALTKLIILTFHFNNKHVGTAHTLAALRRQYWLPHGRREVYHIIKTHCHACPRYDTQPLRTPEMAPLPPFRVNRTETPFTNVGVDAFGPFKVRCGTERDAPIKKKWILIFTCLIVRAIHLEILNDMTALEFLNSFRRFIGRRGVPEVIISDNAPQFYAVEGYFQCIWRRFAEADVTQKYYAQHCIKWKFIPPHAPWMGGAYERLVREVKRAFEKVYGSLTLYQNQFEIAIIEIEGVLNGRPITYVDQENETELITPNDFLRVKYPAIPTNFENAPLNSSLTELWRNSQEYVEQFWRLWAEQYLREIRERRDSMRNSRTAEDHVPVVGEVVLMVDPMLKRSSWRTAVVERLIKGEDDKVRSVQIRSANRTRMIRPVAKLASLKLLMDLPEDAGELTSDGQAVVVDGTDGEAFNLDNTLDGGASLSEDSELNFTEYLSPENSYSELYSTASFISDMVMPFAEAEANLDEFNRNLPHTVTLLNGPNGSLVYVVGTGHFSVESQNDVSKVMQAVKPHILVVELCVDRASVMQMDEEAILKESRDFSLDKLKSIFNEAGVFQGIIYVLLLKLSANLTKNHGIAPGGEFRRALKEFFNYLFSVEEIERYKQKDIVEEMMAKLLEDYPDLSHVLINERDMYLTHSLQMAAAKQIISPGGSKLHN</sequence>
<dbReference type="CDD" id="cd14726">
    <property type="entry name" value="TraB_PrgY-like"/>
    <property type="match status" value="1"/>
</dbReference>
<name>A0AAN9Y854_9HEMI</name>
<feature type="region of interest" description="Disordered" evidence="2">
    <location>
        <begin position="290"/>
        <end position="341"/>
    </location>
</feature>
<dbReference type="Gene3D" id="3.30.70.270">
    <property type="match status" value="1"/>
</dbReference>
<dbReference type="Gene3D" id="1.10.340.70">
    <property type="match status" value="1"/>
</dbReference>
<evidence type="ECO:0000313" key="4">
    <source>
        <dbReference type="EMBL" id="KAK7601984.1"/>
    </source>
</evidence>
<dbReference type="Gene3D" id="3.30.420.10">
    <property type="entry name" value="Ribonuclease H-like superfamily/Ribonuclease H"/>
    <property type="match status" value="1"/>
</dbReference>
<dbReference type="Gene3D" id="4.10.60.10">
    <property type="entry name" value="Zinc finger, CCHC-type"/>
    <property type="match status" value="1"/>
</dbReference>
<proteinExistence type="predicted"/>
<dbReference type="GO" id="GO:0042575">
    <property type="term" value="C:DNA polymerase complex"/>
    <property type="evidence" value="ECO:0007669"/>
    <property type="project" value="UniProtKB-ARBA"/>
</dbReference>
<dbReference type="GO" id="GO:0071897">
    <property type="term" value="P:DNA biosynthetic process"/>
    <property type="evidence" value="ECO:0007669"/>
    <property type="project" value="UniProtKB-ARBA"/>
</dbReference>
<dbReference type="Proteomes" id="UP001367676">
    <property type="component" value="Unassembled WGS sequence"/>
</dbReference>
<dbReference type="Pfam" id="PF03564">
    <property type="entry name" value="DUF1759"/>
    <property type="match status" value="1"/>
</dbReference>
<comment type="caution">
    <text evidence="4">The sequence shown here is derived from an EMBL/GenBank/DDBJ whole genome shotgun (WGS) entry which is preliminary data.</text>
</comment>
<dbReference type="InterPro" id="IPR036397">
    <property type="entry name" value="RNaseH_sf"/>
</dbReference>
<dbReference type="SUPFAM" id="SSF56672">
    <property type="entry name" value="DNA/RNA polymerases"/>
    <property type="match status" value="1"/>
</dbReference>
<feature type="coiled-coil region" evidence="1">
    <location>
        <begin position="36"/>
        <end position="73"/>
    </location>
</feature>
<dbReference type="InterPro" id="IPR041588">
    <property type="entry name" value="Integrase_H2C2"/>
</dbReference>
<dbReference type="InterPro" id="IPR001584">
    <property type="entry name" value="Integrase_cat-core"/>
</dbReference>
<dbReference type="InterPro" id="IPR012337">
    <property type="entry name" value="RNaseH-like_sf"/>
</dbReference>
<evidence type="ECO:0000313" key="5">
    <source>
        <dbReference type="Proteomes" id="UP001367676"/>
    </source>
</evidence>
<dbReference type="InterPro" id="IPR005312">
    <property type="entry name" value="DUF1759"/>
</dbReference>
<reference evidence="4 5" key="1">
    <citation type="submission" date="2024-03" db="EMBL/GenBank/DDBJ databases">
        <title>Adaptation during the transition from Ophiocordyceps entomopathogen to insect associate is accompanied by gene loss and intensified selection.</title>
        <authorList>
            <person name="Ward C.M."/>
            <person name="Onetto C.A."/>
            <person name="Borneman A.R."/>
        </authorList>
    </citation>
    <scope>NUCLEOTIDE SEQUENCE [LARGE SCALE GENOMIC DNA]</scope>
    <source>
        <strain evidence="4">AWRI1</strain>
        <tissue evidence="4">Single Adult Female</tissue>
    </source>
</reference>
<organism evidence="4 5">
    <name type="scientific">Parthenolecanium corni</name>
    <dbReference type="NCBI Taxonomy" id="536013"/>
    <lineage>
        <taxon>Eukaryota</taxon>
        <taxon>Metazoa</taxon>
        <taxon>Ecdysozoa</taxon>
        <taxon>Arthropoda</taxon>
        <taxon>Hexapoda</taxon>
        <taxon>Insecta</taxon>
        <taxon>Pterygota</taxon>
        <taxon>Neoptera</taxon>
        <taxon>Paraneoptera</taxon>
        <taxon>Hemiptera</taxon>
        <taxon>Sternorrhyncha</taxon>
        <taxon>Coccoidea</taxon>
        <taxon>Coccidae</taxon>
        <taxon>Parthenolecanium</taxon>
    </lineage>
</organism>
<feature type="domain" description="Integrase catalytic" evidence="3">
    <location>
        <begin position="1426"/>
        <end position="1616"/>
    </location>
</feature>
<dbReference type="InterPro" id="IPR046345">
    <property type="entry name" value="TraB_PrgY-like"/>
</dbReference>
<accession>A0AAN9Y854</accession>
<dbReference type="InterPro" id="IPR043128">
    <property type="entry name" value="Rev_trsase/Diguanyl_cyclase"/>
</dbReference>
<dbReference type="Pfam" id="PF05380">
    <property type="entry name" value="Peptidase_A17"/>
    <property type="match status" value="1"/>
</dbReference>
<dbReference type="InterPro" id="IPR040676">
    <property type="entry name" value="DUF5641"/>
</dbReference>
<dbReference type="Gene3D" id="3.10.10.10">
    <property type="entry name" value="HIV Type 1 Reverse Transcriptase, subunit A, domain 1"/>
    <property type="match status" value="1"/>
</dbReference>
<protein>
    <recommendedName>
        <fullName evidence="3">Integrase catalytic domain-containing protein</fullName>
    </recommendedName>
</protein>
<dbReference type="GO" id="GO:0003676">
    <property type="term" value="F:nucleic acid binding"/>
    <property type="evidence" value="ECO:0007669"/>
    <property type="project" value="InterPro"/>
</dbReference>
<dbReference type="Pfam" id="PF18701">
    <property type="entry name" value="DUF5641"/>
    <property type="match status" value="1"/>
</dbReference>
<dbReference type="PANTHER" id="PTHR47331">
    <property type="entry name" value="PHD-TYPE DOMAIN-CONTAINING PROTEIN"/>
    <property type="match status" value="1"/>
</dbReference>
<dbReference type="PANTHER" id="PTHR47331:SF5">
    <property type="entry name" value="RIBONUCLEASE H"/>
    <property type="match status" value="1"/>
</dbReference>
<keyword evidence="5" id="KW-1185">Reference proteome</keyword>
<dbReference type="PROSITE" id="PS50994">
    <property type="entry name" value="INTEGRASE"/>
    <property type="match status" value="1"/>
</dbReference>
<dbReference type="InterPro" id="IPR043502">
    <property type="entry name" value="DNA/RNA_pol_sf"/>
</dbReference>
<evidence type="ECO:0000256" key="2">
    <source>
        <dbReference type="SAM" id="MobiDB-lite"/>
    </source>
</evidence>